<accession>A0A6N8FRR1</accession>
<dbReference type="RefSeq" id="WP_105221925.1">
    <property type="nucleotide sequence ID" value="NZ_CAWNSU010000122.1"/>
</dbReference>
<dbReference type="SUPFAM" id="SSF53335">
    <property type="entry name" value="S-adenosyl-L-methionine-dependent methyltransferases"/>
    <property type="match status" value="1"/>
</dbReference>
<protein>
    <submittedName>
        <fullName evidence="2">Methyltransferase type 11</fullName>
    </submittedName>
</protein>
<dbReference type="CDD" id="cd02440">
    <property type="entry name" value="AdoMet_MTases"/>
    <property type="match status" value="1"/>
</dbReference>
<dbReference type="InterPro" id="IPR013216">
    <property type="entry name" value="Methyltransf_11"/>
</dbReference>
<dbReference type="EMBL" id="NAPY01000006">
    <property type="protein sequence ID" value="MUL35820.1"/>
    <property type="molecule type" value="Genomic_DNA"/>
</dbReference>
<sequence length="246" mass="28780">MFFIAKVKPAKFLTKFADEKNNNSLSTKLRQKRFVLFKMFLTKHYNQINGSLKIIDVGGRPTIWEQKLPELQQIYPKANFEITVANIQQYVSKCENIRCIVADARNMKQFKDKEFDIVFSNSVIEHVGNYEDQEAMAKEVLRIGKNYFVQTPNFYFLIEPHFLFPCFQFLPQKIQVWLITNFDLGWIKKTANQKKAVRLINSIKLLRKKQLLTLFPGANVFEEKFFCLTKSFIMCGESSISVDSSN</sequence>
<keyword evidence="3" id="KW-1185">Reference proteome</keyword>
<evidence type="ECO:0000313" key="2">
    <source>
        <dbReference type="EMBL" id="MUL35820.1"/>
    </source>
</evidence>
<evidence type="ECO:0000259" key="1">
    <source>
        <dbReference type="Pfam" id="PF08241"/>
    </source>
</evidence>
<dbReference type="Gene3D" id="3.40.50.150">
    <property type="entry name" value="Vaccinia Virus protein VP39"/>
    <property type="match status" value="1"/>
</dbReference>
<name>A0A6N8FRR1_9CHRO</name>
<evidence type="ECO:0000313" key="3">
    <source>
        <dbReference type="Proteomes" id="UP000441797"/>
    </source>
</evidence>
<dbReference type="Proteomes" id="UP000441797">
    <property type="component" value="Unassembled WGS sequence"/>
</dbReference>
<dbReference type="InterPro" id="IPR029063">
    <property type="entry name" value="SAM-dependent_MTases_sf"/>
</dbReference>
<dbReference type="OrthoDB" id="7260171at2"/>
<organism evidence="2 3">
    <name type="scientific">Gloeocapsopsis dulcis AAB1 = 1H9</name>
    <dbReference type="NCBI Taxonomy" id="1433147"/>
    <lineage>
        <taxon>Bacteria</taxon>
        <taxon>Bacillati</taxon>
        <taxon>Cyanobacteriota</taxon>
        <taxon>Cyanophyceae</taxon>
        <taxon>Oscillatoriophycideae</taxon>
        <taxon>Chroococcales</taxon>
        <taxon>Chroococcaceae</taxon>
        <taxon>Gloeocapsopsis</taxon>
        <taxon>Gloeocapsopsis dulcis</taxon>
    </lineage>
</organism>
<proteinExistence type="predicted"/>
<reference evidence="2 3" key="1">
    <citation type="journal article" date="2019" name="Front. Microbiol.">
        <title>Genomic Features for Desiccation Tolerance and Sugar Biosynthesis in the Extremophile Gloeocapsopsis sp. UTEX B3054.</title>
        <authorList>
            <person name="Urrejola C."/>
            <person name="Alcorta J."/>
            <person name="Salas L."/>
            <person name="Vasquez M."/>
            <person name="Polz M.F."/>
            <person name="Vicuna R."/>
            <person name="Diez B."/>
        </authorList>
    </citation>
    <scope>NUCLEOTIDE SEQUENCE [LARGE SCALE GENOMIC DNA]</scope>
    <source>
        <strain evidence="2 3">1H9</strain>
    </source>
</reference>
<gene>
    <name evidence="2" type="ORF">BWI75_05500</name>
</gene>
<keyword evidence="2" id="KW-0489">Methyltransferase</keyword>
<dbReference type="AlphaFoldDB" id="A0A6N8FRR1"/>
<dbReference type="Pfam" id="PF08241">
    <property type="entry name" value="Methyltransf_11"/>
    <property type="match status" value="1"/>
</dbReference>
<dbReference type="GO" id="GO:0032259">
    <property type="term" value="P:methylation"/>
    <property type="evidence" value="ECO:0007669"/>
    <property type="project" value="UniProtKB-KW"/>
</dbReference>
<keyword evidence="2" id="KW-0808">Transferase</keyword>
<dbReference type="GO" id="GO:0008757">
    <property type="term" value="F:S-adenosylmethionine-dependent methyltransferase activity"/>
    <property type="evidence" value="ECO:0007669"/>
    <property type="project" value="InterPro"/>
</dbReference>
<feature type="domain" description="Methyltransferase type 11" evidence="1">
    <location>
        <begin position="88"/>
        <end position="145"/>
    </location>
</feature>
<comment type="caution">
    <text evidence="2">The sequence shown here is derived from an EMBL/GenBank/DDBJ whole genome shotgun (WGS) entry which is preliminary data.</text>
</comment>